<organism evidence="1 2">
    <name type="scientific">Mytilus edulis</name>
    <name type="common">Blue mussel</name>
    <dbReference type="NCBI Taxonomy" id="6550"/>
    <lineage>
        <taxon>Eukaryota</taxon>
        <taxon>Metazoa</taxon>
        <taxon>Spiralia</taxon>
        <taxon>Lophotrochozoa</taxon>
        <taxon>Mollusca</taxon>
        <taxon>Bivalvia</taxon>
        <taxon>Autobranchia</taxon>
        <taxon>Pteriomorphia</taxon>
        <taxon>Mytilida</taxon>
        <taxon>Mytiloidea</taxon>
        <taxon>Mytilidae</taxon>
        <taxon>Mytilinae</taxon>
        <taxon>Mytilus</taxon>
    </lineage>
</organism>
<accession>A0A8S3R6R9</accession>
<sequence>MYGSPNEELNSSNTRVRIVNNTSVPQFIQRNEHFCRVRLTTTRDNAPEAPDNIRDIKTTNYIDTTHTSQFFKQVSVVPDNLLSPDLQTQFNELLRSYNGEIGPFEASVDMGPVQPLQRKGRMLQYSKNNLVELQNKFDELECKGVFCKPEDVGISVEYINPSFLVKKASGGFRLVTAFAFKTFSMTNFAYLLPPVNGPSVVVRVDPVPGFRPLCDDSYLKQLNISIEIGRVKNQNKNPVADKAIAELEDELLREERDPSPLSENTLVIATTRLNSRLRQRGLSSRELWTQRIKFTHEQLPISDMNLIRAQHEAPK</sequence>
<dbReference type="AlphaFoldDB" id="A0A8S3R6R9"/>
<dbReference type="Proteomes" id="UP000683360">
    <property type="component" value="Unassembled WGS sequence"/>
</dbReference>
<protein>
    <submittedName>
        <fullName evidence="1">Uncharacterized protein</fullName>
    </submittedName>
</protein>
<gene>
    <name evidence="1" type="ORF">MEDL_17107</name>
</gene>
<evidence type="ECO:0000313" key="1">
    <source>
        <dbReference type="EMBL" id="CAG2202551.1"/>
    </source>
</evidence>
<dbReference type="EMBL" id="CAJPWZ010000892">
    <property type="protein sequence ID" value="CAG2202551.1"/>
    <property type="molecule type" value="Genomic_DNA"/>
</dbReference>
<reference evidence="1" key="1">
    <citation type="submission" date="2021-03" db="EMBL/GenBank/DDBJ databases">
        <authorList>
            <person name="Bekaert M."/>
        </authorList>
    </citation>
    <scope>NUCLEOTIDE SEQUENCE</scope>
</reference>
<keyword evidence="2" id="KW-1185">Reference proteome</keyword>
<name>A0A8S3R6R9_MYTED</name>
<comment type="caution">
    <text evidence="1">The sequence shown here is derived from an EMBL/GenBank/DDBJ whole genome shotgun (WGS) entry which is preliminary data.</text>
</comment>
<evidence type="ECO:0000313" key="2">
    <source>
        <dbReference type="Proteomes" id="UP000683360"/>
    </source>
</evidence>
<proteinExistence type="predicted"/>